<dbReference type="OrthoDB" id="3365698at2759"/>
<dbReference type="EMBL" id="DS547091">
    <property type="protein sequence ID" value="EDR15536.1"/>
    <property type="molecule type" value="Genomic_DNA"/>
</dbReference>
<dbReference type="RefSeq" id="XP_001873744.1">
    <property type="nucleotide sequence ID" value="XM_001873709.1"/>
</dbReference>
<organism evidence="2">
    <name type="scientific">Laccaria bicolor (strain S238N-H82 / ATCC MYA-4686)</name>
    <name type="common">Bicoloured deceiver</name>
    <name type="synonym">Laccaria laccata var. bicolor</name>
    <dbReference type="NCBI Taxonomy" id="486041"/>
    <lineage>
        <taxon>Eukaryota</taxon>
        <taxon>Fungi</taxon>
        <taxon>Dikarya</taxon>
        <taxon>Basidiomycota</taxon>
        <taxon>Agaricomycotina</taxon>
        <taxon>Agaricomycetes</taxon>
        <taxon>Agaricomycetidae</taxon>
        <taxon>Agaricales</taxon>
        <taxon>Agaricineae</taxon>
        <taxon>Hydnangiaceae</taxon>
        <taxon>Laccaria</taxon>
    </lineage>
</organism>
<reference evidence="1 2" key="1">
    <citation type="journal article" date="2008" name="Nature">
        <title>The genome of Laccaria bicolor provides insights into mycorrhizal symbiosis.</title>
        <authorList>
            <person name="Martin F."/>
            <person name="Aerts A."/>
            <person name="Ahren D."/>
            <person name="Brun A."/>
            <person name="Danchin E.G.J."/>
            <person name="Duchaussoy F."/>
            <person name="Gibon J."/>
            <person name="Kohler A."/>
            <person name="Lindquist E."/>
            <person name="Pereda V."/>
            <person name="Salamov A."/>
            <person name="Shapiro H.J."/>
            <person name="Wuyts J."/>
            <person name="Blaudez D."/>
            <person name="Buee M."/>
            <person name="Brokstein P."/>
            <person name="Canbaeck B."/>
            <person name="Cohen D."/>
            <person name="Courty P.E."/>
            <person name="Coutinho P.M."/>
            <person name="Delaruelle C."/>
            <person name="Detter J.C."/>
            <person name="Deveau A."/>
            <person name="DiFazio S."/>
            <person name="Duplessis S."/>
            <person name="Fraissinet-Tachet L."/>
            <person name="Lucic E."/>
            <person name="Frey-Klett P."/>
            <person name="Fourrey C."/>
            <person name="Feussner I."/>
            <person name="Gay G."/>
            <person name="Grimwood J."/>
            <person name="Hoegger P.J."/>
            <person name="Jain P."/>
            <person name="Kilaru S."/>
            <person name="Labbe J."/>
            <person name="Lin Y.C."/>
            <person name="Legue V."/>
            <person name="Le Tacon F."/>
            <person name="Marmeisse R."/>
            <person name="Melayah D."/>
            <person name="Montanini B."/>
            <person name="Muratet M."/>
            <person name="Nehls U."/>
            <person name="Niculita-Hirzel H."/>
            <person name="Oudot-Le Secq M.P."/>
            <person name="Peter M."/>
            <person name="Quesneville H."/>
            <person name="Rajashekar B."/>
            <person name="Reich M."/>
            <person name="Rouhier N."/>
            <person name="Schmutz J."/>
            <person name="Yin T."/>
            <person name="Chalot M."/>
            <person name="Henrissat B."/>
            <person name="Kuees U."/>
            <person name="Lucas S."/>
            <person name="Van de Peer Y."/>
            <person name="Podila G.K."/>
            <person name="Polle A."/>
            <person name="Pukkila P.J."/>
            <person name="Richardson P.M."/>
            <person name="Rouze P."/>
            <person name="Sanders I.R."/>
            <person name="Stajich J.E."/>
            <person name="Tunlid A."/>
            <person name="Tuskan G."/>
            <person name="Grigoriev I.V."/>
        </authorList>
    </citation>
    <scope>NUCLEOTIDE SEQUENCE [LARGE SCALE GENOMIC DNA]</scope>
    <source>
        <strain evidence="2">S238N-H82 / ATCC MYA-4686</strain>
    </source>
</reference>
<dbReference type="AlphaFoldDB" id="B0CQD9"/>
<sequence length="588" mass="65549">MSTSTYIPQDIVSSDETRPSSLHLVIQPPADCIRPAWGTSAGAVTVVWAGRRTGSSTPLTRIPCLAIETHILAIFCLHTIVLLAGLELGRIIPPAPAWPARNLVPPALNDVPSNIRNRCQGGNTGSTREWYQGIIHIDVFLLGPARCLAQDLLVIRTKITNFSVSCPKTQAHFPSAHHLNNEKHTSKQNRLSSEVLVSIASPSFGIPIYNLRFSKPFPFLYKFRLKDISLGDLENKLLRSGGGASLHIKPHLSPGLWVLSVMIIAGKRGKGVPLDLGQDGVFRPAAHGRKTALGDTRSKLGRYRGFQVKGDAQCIGLYYPSITLSQAHEGTNPIERVVNGKNCLLSHHPHLNAKAEMDFTTHLFICMNLDYNKVDQTQRKWYTEHCYQGFEWNCELAQLGSSKLFWVSWRCRFRLVMWKAEKEEMNNSPYAPHLHTNYAPSAAEILDIKNHLTEPLTLLSTLDAEIEQLNSTLCILRDRHCILSEEIESHRALISPFRQLPLVMLGEIFSHCLPTHHNAVLSLREAPLLLGRVCSTWRSITLSTPQLWASLHMPTPRSDSLFGPAYIRETATCAEACVGRSSLTSNWM</sequence>
<dbReference type="GeneID" id="6069928"/>
<dbReference type="Proteomes" id="UP000001194">
    <property type="component" value="Unassembled WGS sequence"/>
</dbReference>
<keyword evidence="2" id="KW-1185">Reference proteome</keyword>
<dbReference type="HOGENOM" id="CLU_463847_0_0_1"/>
<evidence type="ECO:0000313" key="1">
    <source>
        <dbReference type="EMBL" id="EDR15536.1"/>
    </source>
</evidence>
<evidence type="ECO:0000313" key="2">
    <source>
        <dbReference type="Proteomes" id="UP000001194"/>
    </source>
</evidence>
<dbReference type="InParanoid" id="B0CQD9"/>
<name>B0CQD9_LACBS</name>
<dbReference type="KEGG" id="lbc:LACBIDRAFT_321444"/>
<gene>
    <name evidence="1" type="ORF">LACBIDRAFT_321444</name>
</gene>
<proteinExistence type="predicted"/>
<protein>
    <submittedName>
        <fullName evidence="1">Predicted protein</fullName>
    </submittedName>
</protein>
<accession>B0CQD9</accession>